<dbReference type="SUPFAM" id="SSF53474">
    <property type="entry name" value="alpha/beta-Hydrolases"/>
    <property type="match status" value="1"/>
</dbReference>
<dbReference type="GO" id="GO:0106435">
    <property type="term" value="F:carboxylesterase activity"/>
    <property type="evidence" value="ECO:0007669"/>
    <property type="project" value="UniProtKB-EC"/>
</dbReference>
<keyword evidence="5" id="KW-1185">Reference proteome</keyword>
<name>A0A2R8AC09_9RHOB</name>
<evidence type="ECO:0000313" key="4">
    <source>
        <dbReference type="EMBL" id="SPF29741.1"/>
    </source>
</evidence>
<keyword evidence="2 4" id="KW-0378">Hydrolase</keyword>
<dbReference type="Pfam" id="PF02230">
    <property type="entry name" value="Abhydrolase_2"/>
    <property type="match status" value="1"/>
</dbReference>
<feature type="domain" description="Phospholipase/carboxylesterase/thioesterase" evidence="3">
    <location>
        <begin position="10"/>
        <end position="212"/>
    </location>
</feature>
<dbReference type="EC" id="3.1.1.1" evidence="4"/>
<accession>A0A2R8AC09</accession>
<proteinExistence type="inferred from homology"/>
<dbReference type="PANTHER" id="PTHR10655">
    <property type="entry name" value="LYSOPHOSPHOLIPASE-RELATED"/>
    <property type="match status" value="1"/>
</dbReference>
<dbReference type="PANTHER" id="PTHR10655:SF17">
    <property type="entry name" value="LYSOPHOSPHOLIPASE-LIKE PROTEIN 1"/>
    <property type="match status" value="1"/>
</dbReference>
<evidence type="ECO:0000256" key="2">
    <source>
        <dbReference type="ARBA" id="ARBA00022801"/>
    </source>
</evidence>
<dbReference type="Proteomes" id="UP000244932">
    <property type="component" value="Unassembled WGS sequence"/>
</dbReference>
<sequence length="217" mass="22907">MAFLTGPVREAKSGHADALVILLHGYGADGNDLIGLADPLAPHLPNVMFMSPNAPEPCTVNPMGHQWFPIPWMDGSSEVEMGRSFAASSEKLHGFLDEVQADTGIGPERTVLVGFSQGTMMSLHVGPRRESALAGIVGFSGRLLRPEDIGDVTTKPPVQLIHGDADEVVSPVSMPEAEGVLKKAGFDVQTHVSPGIGHGIAPDGLTLALQRIHGWLS</sequence>
<dbReference type="AlphaFoldDB" id="A0A2R8AC09"/>
<dbReference type="InterPro" id="IPR050565">
    <property type="entry name" value="LYPA1-2/EST-like"/>
</dbReference>
<organism evidence="4 5">
    <name type="scientific">Pontivivens insulae</name>
    <dbReference type="NCBI Taxonomy" id="1639689"/>
    <lineage>
        <taxon>Bacteria</taxon>
        <taxon>Pseudomonadati</taxon>
        <taxon>Pseudomonadota</taxon>
        <taxon>Alphaproteobacteria</taxon>
        <taxon>Rhodobacterales</taxon>
        <taxon>Paracoccaceae</taxon>
        <taxon>Pontivivens</taxon>
    </lineage>
</organism>
<dbReference type="InterPro" id="IPR029058">
    <property type="entry name" value="AB_hydrolase_fold"/>
</dbReference>
<evidence type="ECO:0000259" key="3">
    <source>
        <dbReference type="Pfam" id="PF02230"/>
    </source>
</evidence>
<dbReference type="Gene3D" id="3.40.50.1820">
    <property type="entry name" value="alpha/beta hydrolase"/>
    <property type="match status" value="1"/>
</dbReference>
<dbReference type="EMBL" id="OMKW01000002">
    <property type="protein sequence ID" value="SPF29741.1"/>
    <property type="molecule type" value="Genomic_DNA"/>
</dbReference>
<dbReference type="InterPro" id="IPR003140">
    <property type="entry name" value="PLipase/COase/thioEstase"/>
</dbReference>
<dbReference type="RefSeq" id="WP_108782413.1">
    <property type="nucleotide sequence ID" value="NZ_OMKW01000002.1"/>
</dbReference>
<evidence type="ECO:0000256" key="1">
    <source>
        <dbReference type="ARBA" id="ARBA00006499"/>
    </source>
</evidence>
<comment type="similarity">
    <text evidence="1">Belongs to the AB hydrolase superfamily. AB hydrolase 2 family.</text>
</comment>
<reference evidence="4 5" key="1">
    <citation type="submission" date="2018-03" db="EMBL/GenBank/DDBJ databases">
        <authorList>
            <person name="Keele B.F."/>
        </authorList>
    </citation>
    <scope>NUCLEOTIDE SEQUENCE [LARGE SCALE GENOMIC DNA]</scope>
    <source>
        <strain evidence="4 5">CeCT 8812</strain>
    </source>
</reference>
<protein>
    <submittedName>
        <fullName evidence="4">Carboxylesterase 2</fullName>
        <ecNumber evidence="4">3.1.1.1</ecNumber>
    </submittedName>
</protein>
<evidence type="ECO:0000313" key="5">
    <source>
        <dbReference type="Proteomes" id="UP000244932"/>
    </source>
</evidence>
<gene>
    <name evidence="4" type="primary">estB</name>
    <name evidence="4" type="ORF">POI8812_02058</name>
</gene>
<dbReference type="OrthoDB" id="9801763at2"/>